<sequence>MKLIRSYIKISRNWLVIFFSLHILNVSVDIDGLISVHDRIEIERKSLNKFESLAEMVYFLIFDDHLPDNPFSVNENKGIKYIPSFSFDLDIPEMPAREFFEKPFSLFISRLYNSPVSDLISPPPQY</sequence>
<dbReference type="Proteomes" id="UP001185092">
    <property type="component" value="Unassembled WGS sequence"/>
</dbReference>
<keyword evidence="2" id="KW-1185">Reference proteome</keyword>
<dbReference type="EMBL" id="JAVDQD010000001">
    <property type="protein sequence ID" value="MDR6237502.1"/>
    <property type="molecule type" value="Genomic_DNA"/>
</dbReference>
<evidence type="ECO:0000313" key="2">
    <source>
        <dbReference type="Proteomes" id="UP001185092"/>
    </source>
</evidence>
<dbReference type="AlphaFoldDB" id="A0AAE3XJG1"/>
<accession>A0AAE3XJG1</accession>
<organism evidence="1 2">
    <name type="scientific">Aureibacter tunicatorum</name>
    <dbReference type="NCBI Taxonomy" id="866807"/>
    <lineage>
        <taxon>Bacteria</taxon>
        <taxon>Pseudomonadati</taxon>
        <taxon>Bacteroidota</taxon>
        <taxon>Cytophagia</taxon>
        <taxon>Cytophagales</taxon>
        <taxon>Persicobacteraceae</taxon>
        <taxon>Aureibacter</taxon>
    </lineage>
</organism>
<gene>
    <name evidence="1" type="ORF">HNQ88_000478</name>
</gene>
<name>A0AAE3XJG1_9BACT</name>
<protein>
    <submittedName>
        <fullName evidence="1">Uncharacterized protein</fullName>
    </submittedName>
</protein>
<comment type="caution">
    <text evidence="1">The sequence shown here is derived from an EMBL/GenBank/DDBJ whole genome shotgun (WGS) entry which is preliminary data.</text>
</comment>
<evidence type="ECO:0000313" key="1">
    <source>
        <dbReference type="EMBL" id="MDR6237502.1"/>
    </source>
</evidence>
<proteinExistence type="predicted"/>
<dbReference type="RefSeq" id="WP_309936966.1">
    <property type="nucleotide sequence ID" value="NZ_AP025305.1"/>
</dbReference>
<reference evidence="1" key="1">
    <citation type="submission" date="2023-07" db="EMBL/GenBank/DDBJ databases">
        <title>Genomic Encyclopedia of Type Strains, Phase IV (KMG-IV): sequencing the most valuable type-strain genomes for metagenomic binning, comparative biology and taxonomic classification.</title>
        <authorList>
            <person name="Goeker M."/>
        </authorList>
    </citation>
    <scope>NUCLEOTIDE SEQUENCE</scope>
    <source>
        <strain evidence="1">DSM 26174</strain>
    </source>
</reference>